<keyword evidence="2" id="KW-0238">DNA-binding</keyword>
<evidence type="ECO:0000256" key="2">
    <source>
        <dbReference type="ARBA" id="ARBA00023125"/>
    </source>
</evidence>
<dbReference type="GO" id="GO:0042796">
    <property type="term" value="P:snRNA transcription by RNA polymerase III"/>
    <property type="evidence" value="ECO:0007669"/>
    <property type="project" value="TreeGrafter"/>
</dbReference>
<comment type="caution">
    <text evidence="9">The sequence shown here is derived from an EMBL/GenBank/DDBJ whole genome shotgun (WGS) entry which is preliminary data.</text>
</comment>
<dbReference type="InterPro" id="IPR017930">
    <property type="entry name" value="Myb_dom"/>
</dbReference>
<dbReference type="HOGENOM" id="CLU_725674_0_0_1"/>
<dbReference type="AlphaFoldDB" id="J9DKK2"/>
<dbReference type="GO" id="GO:0001006">
    <property type="term" value="F:RNA polymerase III type 3 promoter sequence-specific DNA binding"/>
    <property type="evidence" value="ECO:0007669"/>
    <property type="project" value="TreeGrafter"/>
</dbReference>
<evidence type="ECO:0000313" key="10">
    <source>
        <dbReference type="Proteomes" id="UP000003163"/>
    </source>
</evidence>
<dbReference type="InParanoid" id="J9DKK2"/>
<dbReference type="CDD" id="cd00167">
    <property type="entry name" value="SANT"/>
    <property type="match status" value="3"/>
</dbReference>
<dbReference type="SUPFAM" id="SSF46689">
    <property type="entry name" value="Homeodomain-like"/>
    <property type="match status" value="3"/>
</dbReference>
<feature type="domain" description="HTH myb-type" evidence="8">
    <location>
        <begin position="321"/>
        <end position="372"/>
    </location>
</feature>
<evidence type="ECO:0000259" key="6">
    <source>
        <dbReference type="PROSITE" id="PS50090"/>
    </source>
</evidence>
<dbReference type="FunFam" id="1.10.10.60:FF:000016">
    <property type="entry name" value="Transcriptional activator Myb isoform A"/>
    <property type="match status" value="1"/>
</dbReference>
<feature type="domain" description="Myb-like" evidence="6">
    <location>
        <begin position="213"/>
        <end position="264"/>
    </location>
</feature>
<name>J9DKK2_EDHAE</name>
<dbReference type="InterPro" id="IPR017884">
    <property type="entry name" value="SANT_dom"/>
</dbReference>
<dbReference type="EMBL" id="AFBI03000045">
    <property type="protein sequence ID" value="EJW03115.1"/>
    <property type="molecule type" value="Genomic_DNA"/>
</dbReference>
<evidence type="ECO:0000256" key="5">
    <source>
        <dbReference type="SAM" id="MobiDB-lite"/>
    </source>
</evidence>
<dbReference type="OMA" id="RQCRIRY"/>
<feature type="domain" description="Myb-like" evidence="6">
    <location>
        <begin position="317"/>
        <end position="368"/>
    </location>
</feature>
<feature type="domain" description="Myb-like" evidence="6">
    <location>
        <begin position="268"/>
        <end position="316"/>
    </location>
</feature>
<feature type="domain" description="HTH myb-type" evidence="8">
    <location>
        <begin position="213"/>
        <end position="265"/>
    </location>
</feature>
<dbReference type="VEuPathDB" id="MicrosporidiaDB:EDEG_02501"/>
<dbReference type="PANTHER" id="PTHR46621:SF1">
    <property type="entry name" value="SNRNA-ACTIVATING PROTEIN COMPLEX SUBUNIT 4"/>
    <property type="match status" value="1"/>
</dbReference>
<evidence type="ECO:0000259" key="7">
    <source>
        <dbReference type="PROSITE" id="PS51293"/>
    </source>
</evidence>
<dbReference type="InterPro" id="IPR009057">
    <property type="entry name" value="Homeodomain-like_sf"/>
</dbReference>
<feature type="compositionally biased region" description="Polar residues" evidence="5">
    <location>
        <begin position="9"/>
        <end position="19"/>
    </location>
</feature>
<dbReference type="InterPro" id="IPR051575">
    <property type="entry name" value="Myb-like_DNA-bd"/>
</dbReference>
<reference evidence="10" key="2">
    <citation type="submission" date="2015-07" db="EMBL/GenBank/DDBJ databases">
        <title>Contrasting host-pathogen interactions and genome evolution in two generalist and specialist microsporidian pathogens of mosquitoes.</title>
        <authorList>
            <consortium name="The Broad Institute Genomics Platform"/>
            <consortium name="The Broad Institute Genome Sequencing Center for Infectious Disease"/>
            <person name="Cuomo C.A."/>
            <person name="Sanscrainte N.D."/>
            <person name="Goldberg J.M."/>
            <person name="Heiman D."/>
            <person name="Young S."/>
            <person name="Zeng Q."/>
            <person name="Becnel J.J."/>
            <person name="Birren B.W."/>
        </authorList>
    </citation>
    <scope>NUCLEOTIDE SEQUENCE [LARGE SCALE GENOMIC DNA]</scope>
    <source>
        <strain evidence="10">USNM 41457</strain>
    </source>
</reference>
<gene>
    <name evidence="9" type="ORF">EDEG_02501</name>
</gene>
<keyword evidence="3" id="KW-0804">Transcription</keyword>
<dbReference type="GO" id="GO:0042795">
    <property type="term" value="P:snRNA transcription by RNA polymerase II"/>
    <property type="evidence" value="ECO:0007669"/>
    <property type="project" value="TreeGrafter"/>
</dbReference>
<evidence type="ECO:0000256" key="1">
    <source>
        <dbReference type="ARBA" id="ARBA00023015"/>
    </source>
</evidence>
<keyword evidence="4" id="KW-0539">Nucleus</keyword>
<reference evidence="9 10" key="1">
    <citation type="submission" date="2011-08" db="EMBL/GenBank/DDBJ databases">
        <authorList>
            <person name="Liu Z.J."/>
            <person name="Shi F.L."/>
            <person name="Lu J.Q."/>
            <person name="Li M."/>
            <person name="Wang Z.L."/>
        </authorList>
    </citation>
    <scope>NUCLEOTIDE SEQUENCE [LARGE SCALE GENOMIC DNA]</scope>
    <source>
        <strain evidence="9 10">USNM 41457</strain>
    </source>
</reference>
<evidence type="ECO:0000256" key="3">
    <source>
        <dbReference type="ARBA" id="ARBA00023163"/>
    </source>
</evidence>
<dbReference type="GO" id="GO:0019185">
    <property type="term" value="C:snRNA-activating protein complex"/>
    <property type="evidence" value="ECO:0007669"/>
    <property type="project" value="TreeGrafter"/>
</dbReference>
<dbReference type="STRING" id="1003232.J9DKK2"/>
<evidence type="ECO:0000256" key="4">
    <source>
        <dbReference type="ARBA" id="ARBA00023242"/>
    </source>
</evidence>
<dbReference type="PROSITE" id="PS50090">
    <property type="entry name" value="MYB_LIKE"/>
    <property type="match status" value="3"/>
</dbReference>
<dbReference type="PANTHER" id="PTHR46621">
    <property type="entry name" value="SNRNA-ACTIVATING PROTEIN COMPLEX SUBUNIT 4"/>
    <property type="match status" value="1"/>
</dbReference>
<dbReference type="Pfam" id="PF00249">
    <property type="entry name" value="Myb_DNA-binding"/>
    <property type="match status" value="3"/>
</dbReference>
<feature type="region of interest" description="Disordered" evidence="5">
    <location>
        <begin position="1"/>
        <end position="21"/>
    </location>
</feature>
<keyword evidence="10" id="KW-1185">Reference proteome</keyword>
<dbReference type="InterPro" id="IPR001005">
    <property type="entry name" value="SANT/Myb"/>
</dbReference>
<dbReference type="Proteomes" id="UP000003163">
    <property type="component" value="Unassembled WGS sequence"/>
</dbReference>
<sequence>MDELDFEQESSMNDSNEAISDNEKLQYTEAIDNNSLYAVENIEKAQESNMDNTLLLNRLSKISNRIDILNGFMSKFNHGDPPVRKNLKLYKLLNQNKYNYDAKVPKDAVLNEINNEIRSFTETEMLNLVNLSIYPEVDKTFWGRIAKKFAIQPYDCIKVWVNRFDNNDTPFSESEDMRLLHLASNKNSDWLLISQMMKRQPFALFKRYKLISTKKAQKDSWTGEEHRKLVEAVNNFGEGKWSKVSKYVETKSAKQCMHKYRAAFQCWLNKGRWTQEEDERLVLAVNEYGAKNWNKISECVRTRNDSQCRERFVNVLDPKVKRDSWSFHEDLKLLEYVRIHGDKNWSAICKHIPGRTDNQCRRRYLFIVKKNNYHTFTSNLN</sequence>
<dbReference type="PROSITE" id="PS51294">
    <property type="entry name" value="HTH_MYB"/>
    <property type="match status" value="3"/>
</dbReference>
<protein>
    <submittedName>
        <fullName evidence="9">Uncharacterized protein</fullName>
    </submittedName>
</protein>
<keyword evidence="1" id="KW-0805">Transcription regulation</keyword>
<feature type="domain" description="SANT" evidence="7">
    <location>
        <begin position="216"/>
        <end position="261"/>
    </location>
</feature>
<evidence type="ECO:0000313" key="9">
    <source>
        <dbReference type="EMBL" id="EJW03115.1"/>
    </source>
</evidence>
<dbReference type="OrthoDB" id="2143914at2759"/>
<evidence type="ECO:0000259" key="8">
    <source>
        <dbReference type="PROSITE" id="PS51294"/>
    </source>
</evidence>
<dbReference type="SMART" id="SM00717">
    <property type="entry name" value="SANT"/>
    <property type="match status" value="4"/>
</dbReference>
<feature type="domain" description="HTH myb-type" evidence="8">
    <location>
        <begin position="268"/>
        <end position="320"/>
    </location>
</feature>
<accession>J9DKK2</accession>
<feature type="domain" description="SANT" evidence="7">
    <location>
        <begin position="323"/>
        <end position="372"/>
    </location>
</feature>
<feature type="domain" description="SANT" evidence="7">
    <location>
        <begin position="268"/>
        <end position="314"/>
    </location>
</feature>
<dbReference type="GO" id="GO:0000978">
    <property type="term" value="F:RNA polymerase II cis-regulatory region sequence-specific DNA binding"/>
    <property type="evidence" value="ECO:0007669"/>
    <property type="project" value="TreeGrafter"/>
</dbReference>
<dbReference type="PROSITE" id="PS51293">
    <property type="entry name" value="SANT"/>
    <property type="match status" value="3"/>
</dbReference>
<dbReference type="Gene3D" id="1.10.10.60">
    <property type="entry name" value="Homeodomain-like"/>
    <property type="match status" value="3"/>
</dbReference>
<organism evidence="9 10">
    <name type="scientific">Edhazardia aedis (strain USNM 41457)</name>
    <name type="common">Microsporidian parasite</name>
    <dbReference type="NCBI Taxonomy" id="1003232"/>
    <lineage>
        <taxon>Eukaryota</taxon>
        <taxon>Fungi</taxon>
        <taxon>Fungi incertae sedis</taxon>
        <taxon>Microsporidia</taxon>
        <taxon>Edhazardia</taxon>
    </lineage>
</organism>
<proteinExistence type="predicted"/>